<reference evidence="2" key="1">
    <citation type="submission" date="2020-12" db="EMBL/GenBank/DDBJ databases">
        <title>Devosia sp. MSA67 isolated from Mo River.</title>
        <authorList>
            <person name="Ma F."/>
            <person name="Zi Z."/>
        </authorList>
    </citation>
    <scope>NUCLEOTIDE SEQUENCE</scope>
    <source>
        <strain evidence="2">MSA67</strain>
    </source>
</reference>
<proteinExistence type="predicted"/>
<protein>
    <submittedName>
        <fullName evidence="2">Uncharacterized protein</fullName>
    </submittedName>
</protein>
<dbReference type="Proteomes" id="UP000602124">
    <property type="component" value="Unassembled WGS sequence"/>
</dbReference>
<accession>A0A934MT28</accession>
<evidence type="ECO:0000313" key="3">
    <source>
        <dbReference type="Proteomes" id="UP000602124"/>
    </source>
</evidence>
<evidence type="ECO:0000313" key="2">
    <source>
        <dbReference type="EMBL" id="MBJ3787039.1"/>
    </source>
</evidence>
<keyword evidence="3" id="KW-1185">Reference proteome</keyword>
<sequence>MILFARQLLAVLALGLFAAPGWAADMWLVSNHFSAERFVPHLHYAGPVMEGDAATLASLFDEVLECDVPALPAEGGNCAVLTLSSPGGNYIEGLKLALLLRERAVATVVEAGSSCYSACAFAFLGGSGFSSQDGVGVYVDRMVEPHAILGFHAPYFAPDDLGTLVADFGMDAVLGASRDDIALMIKQLVDWNVDASVLSHIVSMGPEESYDVQTGEDYYVTRTHLPPSPLGHWIGDKSAAIRNACLRLLAYHRSAFIDAEPEAISETLLSDFAVNEAGQKLSGFRIGPDNPLGVTYCGLPTEQAGLMGDVDLALYTAPGISGAARPLVSLFHRPQGWSSLGTGETASRRLFKKGGFNSMFTHPFVTMGDQVTDVLDYLRFQKFDYFNKDFLVDGGMPRPEFHPSMTVAVSTHSADTLEHGNHRIVVQMGNHLLLEHAKTALTNRNVTYDLGSESSDGFVYGGTYPSGRPFLWFSLYDDEGRMAALVEIEAKTVPDDLEAAVAVQDFLACSFNFRGHALMCQ</sequence>
<organism evidence="2 3">
    <name type="scientific">Devosia sediminis</name>
    <dbReference type="NCBI Taxonomy" id="2798801"/>
    <lineage>
        <taxon>Bacteria</taxon>
        <taxon>Pseudomonadati</taxon>
        <taxon>Pseudomonadota</taxon>
        <taxon>Alphaproteobacteria</taxon>
        <taxon>Hyphomicrobiales</taxon>
        <taxon>Devosiaceae</taxon>
        <taxon>Devosia</taxon>
    </lineage>
</organism>
<keyword evidence="1" id="KW-0732">Signal</keyword>
<evidence type="ECO:0000256" key="1">
    <source>
        <dbReference type="SAM" id="SignalP"/>
    </source>
</evidence>
<gene>
    <name evidence="2" type="ORF">JEQ47_20140</name>
</gene>
<dbReference type="SUPFAM" id="SSF52096">
    <property type="entry name" value="ClpP/crotonase"/>
    <property type="match status" value="1"/>
</dbReference>
<feature type="chain" id="PRO_5036767589" evidence="1">
    <location>
        <begin position="24"/>
        <end position="521"/>
    </location>
</feature>
<comment type="caution">
    <text evidence="2">The sequence shown here is derived from an EMBL/GenBank/DDBJ whole genome shotgun (WGS) entry which is preliminary data.</text>
</comment>
<dbReference type="AlphaFoldDB" id="A0A934MT28"/>
<feature type="signal peptide" evidence="1">
    <location>
        <begin position="1"/>
        <end position="23"/>
    </location>
</feature>
<name>A0A934MT28_9HYPH</name>
<dbReference type="RefSeq" id="WP_198878219.1">
    <property type="nucleotide sequence ID" value="NZ_JAEKMH010000009.1"/>
</dbReference>
<dbReference type="InterPro" id="IPR029045">
    <property type="entry name" value="ClpP/crotonase-like_dom_sf"/>
</dbReference>
<dbReference type="EMBL" id="JAEKMH010000009">
    <property type="protein sequence ID" value="MBJ3787039.1"/>
    <property type="molecule type" value="Genomic_DNA"/>
</dbReference>